<dbReference type="AlphaFoldDB" id="A0A1U9Z1Y8"/>
<dbReference type="InterPro" id="IPR003660">
    <property type="entry name" value="HAMP_dom"/>
</dbReference>
<dbReference type="EMBL" id="CP020330">
    <property type="protein sequence ID" value="AQZ51688.1"/>
    <property type="molecule type" value="Genomic_DNA"/>
</dbReference>
<dbReference type="InterPro" id="IPR005467">
    <property type="entry name" value="His_kinase_dom"/>
</dbReference>
<keyword evidence="9" id="KW-1133">Transmembrane helix</keyword>
<keyword evidence="9" id="KW-0472">Membrane</keyword>
<evidence type="ECO:0000259" key="10">
    <source>
        <dbReference type="PROSITE" id="PS50109"/>
    </source>
</evidence>
<dbReference type="InterPro" id="IPR036890">
    <property type="entry name" value="HATPase_C_sf"/>
</dbReference>
<keyword evidence="7" id="KW-0418">Kinase</keyword>
<dbReference type="Pfam" id="PF02518">
    <property type="entry name" value="HATPase_c"/>
    <property type="match status" value="1"/>
</dbReference>
<keyword evidence="5 12" id="KW-0808">Transferase</keyword>
<dbReference type="SMART" id="SM00387">
    <property type="entry name" value="HATPase_c"/>
    <property type="match status" value="1"/>
</dbReference>
<dbReference type="EC" id="2.7.13.3" evidence="3"/>
<dbReference type="PROSITE" id="PS50885">
    <property type="entry name" value="HAMP"/>
    <property type="match status" value="1"/>
</dbReference>
<keyword evidence="6" id="KW-0547">Nucleotide-binding</keyword>
<evidence type="ECO:0000256" key="2">
    <source>
        <dbReference type="ARBA" id="ARBA00004370"/>
    </source>
</evidence>
<dbReference type="InterPro" id="IPR050980">
    <property type="entry name" value="2C_sensor_his_kinase"/>
</dbReference>
<dbReference type="GO" id="GO:0016020">
    <property type="term" value="C:membrane"/>
    <property type="evidence" value="ECO:0007669"/>
    <property type="project" value="UniProtKB-SubCell"/>
</dbReference>
<keyword evidence="8" id="KW-0067">ATP-binding</keyword>
<evidence type="ECO:0000256" key="5">
    <source>
        <dbReference type="ARBA" id="ARBA00022679"/>
    </source>
</evidence>
<evidence type="ECO:0000256" key="1">
    <source>
        <dbReference type="ARBA" id="ARBA00000085"/>
    </source>
</evidence>
<evidence type="ECO:0000256" key="4">
    <source>
        <dbReference type="ARBA" id="ARBA00022553"/>
    </source>
</evidence>
<comment type="subcellular location">
    <subcellularLocation>
        <location evidence="2">Membrane</location>
    </subcellularLocation>
</comment>
<evidence type="ECO:0000256" key="9">
    <source>
        <dbReference type="SAM" id="Phobius"/>
    </source>
</evidence>
<keyword evidence="4" id="KW-0597">Phosphoprotein</keyword>
<comment type="catalytic activity">
    <reaction evidence="1">
        <text>ATP + protein L-histidine = ADP + protein N-phospho-L-histidine.</text>
        <dbReference type="EC" id="2.7.13.3"/>
    </reaction>
</comment>
<accession>A0A1U9Z1Y8</accession>
<proteinExistence type="predicted"/>
<dbReference type="Proteomes" id="UP000191135">
    <property type="component" value="Chromosome"/>
</dbReference>
<evidence type="ECO:0000259" key="11">
    <source>
        <dbReference type="PROSITE" id="PS50885"/>
    </source>
</evidence>
<dbReference type="Gene3D" id="6.10.340.10">
    <property type="match status" value="1"/>
</dbReference>
<feature type="domain" description="Histidine kinase" evidence="10">
    <location>
        <begin position="275"/>
        <end position="487"/>
    </location>
</feature>
<evidence type="ECO:0000313" key="13">
    <source>
        <dbReference type="Proteomes" id="UP000191135"/>
    </source>
</evidence>
<dbReference type="CDD" id="cd00075">
    <property type="entry name" value="HATPase"/>
    <property type="match status" value="1"/>
</dbReference>
<reference evidence="12 13" key="1">
    <citation type="submission" date="2017-03" db="EMBL/GenBank/DDBJ databases">
        <title>Foreign affairs: Plasmid Transfer between Roseobacters and Rhizobia.</title>
        <authorList>
            <person name="Bartling P."/>
            <person name="Bunk B."/>
            <person name="Overmann J."/>
            <person name="Brinkmann H."/>
            <person name="Petersen J."/>
        </authorList>
    </citation>
    <scope>NUCLEOTIDE SEQUENCE [LARGE SCALE GENOMIC DNA]</scope>
    <source>
        <strain evidence="12 13">MACL11</strain>
    </source>
</reference>
<dbReference type="STRING" id="1122214.Mame_02356"/>
<feature type="domain" description="HAMP" evidence="11">
    <location>
        <begin position="206"/>
        <end position="261"/>
    </location>
</feature>
<evidence type="ECO:0000256" key="6">
    <source>
        <dbReference type="ARBA" id="ARBA00022741"/>
    </source>
</evidence>
<organism evidence="12 13">
    <name type="scientific">Martelella mediterranea DSM 17316</name>
    <dbReference type="NCBI Taxonomy" id="1122214"/>
    <lineage>
        <taxon>Bacteria</taxon>
        <taxon>Pseudomonadati</taxon>
        <taxon>Pseudomonadota</taxon>
        <taxon>Alphaproteobacteria</taxon>
        <taxon>Hyphomicrobiales</taxon>
        <taxon>Aurantimonadaceae</taxon>
        <taxon>Martelella</taxon>
    </lineage>
</organism>
<evidence type="ECO:0000256" key="7">
    <source>
        <dbReference type="ARBA" id="ARBA00022777"/>
    </source>
</evidence>
<dbReference type="OrthoDB" id="9784218at2"/>
<dbReference type="InterPro" id="IPR003594">
    <property type="entry name" value="HATPase_dom"/>
</dbReference>
<dbReference type="GO" id="GO:0007165">
    <property type="term" value="P:signal transduction"/>
    <property type="evidence" value="ECO:0007669"/>
    <property type="project" value="InterPro"/>
</dbReference>
<dbReference type="GO" id="GO:0005524">
    <property type="term" value="F:ATP binding"/>
    <property type="evidence" value="ECO:0007669"/>
    <property type="project" value="UniProtKB-KW"/>
</dbReference>
<gene>
    <name evidence="12" type="primary">zraS</name>
    <name evidence="12" type="ORF">Mame_02356</name>
</gene>
<evidence type="ECO:0000313" key="12">
    <source>
        <dbReference type="EMBL" id="AQZ51688.1"/>
    </source>
</evidence>
<evidence type="ECO:0000256" key="8">
    <source>
        <dbReference type="ARBA" id="ARBA00022840"/>
    </source>
</evidence>
<dbReference type="PANTHER" id="PTHR44936:SF10">
    <property type="entry name" value="SENSOR PROTEIN RSTB"/>
    <property type="match status" value="1"/>
</dbReference>
<dbReference type="PROSITE" id="PS50109">
    <property type="entry name" value="HIS_KIN"/>
    <property type="match status" value="1"/>
</dbReference>
<dbReference type="RefSeq" id="WP_026173280.1">
    <property type="nucleotide sequence ID" value="NZ_AQWH01000004.1"/>
</dbReference>
<dbReference type="Gene3D" id="3.30.565.10">
    <property type="entry name" value="Histidine kinase-like ATPase, C-terminal domain"/>
    <property type="match status" value="1"/>
</dbReference>
<dbReference type="InterPro" id="IPR004358">
    <property type="entry name" value="Sig_transdc_His_kin-like_C"/>
</dbReference>
<protein>
    <recommendedName>
        <fullName evidence="3">histidine kinase</fullName>
        <ecNumber evidence="3">2.7.13.3</ecNumber>
    </recommendedName>
</protein>
<feature type="transmembrane region" description="Helical" evidence="9">
    <location>
        <begin position="185"/>
        <end position="204"/>
    </location>
</feature>
<name>A0A1U9Z1Y8_9HYPH</name>
<dbReference type="PRINTS" id="PR00344">
    <property type="entry name" value="BCTRLSENSOR"/>
</dbReference>
<dbReference type="eggNOG" id="COG4251">
    <property type="taxonomic scope" value="Bacteria"/>
</dbReference>
<dbReference type="GO" id="GO:0004673">
    <property type="term" value="F:protein histidine kinase activity"/>
    <property type="evidence" value="ECO:0007669"/>
    <property type="project" value="UniProtKB-EC"/>
</dbReference>
<keyword evidence="9" id="KW-0812">Transmembrane</keyword>
<keyword evidence="13" id="KW-1185">Reference proteome</keyword>
<dbReference type="PANTHER" id="PTHR44936">
    <property type="entry name" value="SENSOR PROTEIN CREC"/>
    <property type="match status" value="1"/>
</dbReference>
<dbReference type="KEGG" id="mmed:Mame_02356"/>
<feature type="transmembrane region" description="Helical" evidence="9">
    <location>
        <begin position="35"/>
        <end position="56"/>
    </location>
</feature>
<evidence type="ECO:0000256" key="3">
    <source>
        <dbReference type="ARBA" id="ARBA00012438"/>
    </source>
</evidence>
<dbReference type="SUPFAM" id="SSF55874">
    <property type="entry name" value="ATPase domain of HSP90 chaperone/DNA topoisomerase II/histidine kinase"/>
    <property type="match status" value="1"/>
</dbReference>
<sequence>MRSENRPRGTESASPRVSADGIAMPRFLSGLSGRILMLTVAIIMFAEIVFFVPAVATMRLRWLDDRLNTAAAAVTVIDGLQPLSLPRALQDETLMATGTKAIVLRKDGMSQLLAVTDMPPEISRSYDLTDVGPVEAVVDAFDELLFGGDRAIRILGNIGDSDAIIELVISDDELRHALLIYARNIFALSILLSSVTAMLIFFRLNSMLVRPLRRQIANMQAFSEHPELPESVFRPSAEPDELGIAGRHLATMQSELQKTLRQQKRLAELGLAVSKINHDMRNILSAAQLMSDRIAGIDDPVVKRVAPKLLRAIDRAALYSRSVLSYGQVSEAEPKRRMIDVQSLVNDVHDYLELSADPSIEWINRVPEGLKIDADPEQLFRVIFNLCRNSVEALGQQAKAESVNCLTISAQRHGSVVSLTIDDTGPGMPQKARENLFAAFRGSARSGGTGLGLAIARELVLAHGGTIGLVEKAGQGTLFRIEIPDRPVMLESWREENEAGS</sequence>